<reference evidence="1" key="1">
    <citation type="submission" date="2019-04" db="EMBL/GenBank/DDBJ databases">
        <title>Microbes associate with the intestines of laboratory mice.</title>
        <authorList>
            <person name="Navarre W."/>
            <person name="Wong E."/>
            <person name="Huang K."/>
            <person name="Tropini C."/>
            <person name="Ng K."/>
            <person name="Yu B."/>
        </authorList>
    </citation>
    <scope>NUCLEOTIDE SEQUENCE</scope>
    <source>
        <strain evidence="1">NM01_1-7b</strain>
    </source>
</reference>
<evidence type="ECO:0000313" key="1">
    <source>
        <dbReference type="EMBL" id="TGY96044.1"/>
    </source>
</evidence>
<dbReference type="EMBL" id="SRYA01000021">
    <property type="protein sequence ID" value="TGY96044.1"/>
    <property type="molecule type" value="Genomic_DNA"/>
</dbReference>
<comment type="caution">
    <text evidence="1">The sequence shown here is derived from an EMBL/GenBank/DDBJ whole genome shotgun (WGS) entry which is preliminary data.</text>
</comment>
<protein>
    <submittedName>
        <fullName evidence="1">Deoxyguanosinetriphosphate triphosphohydrolase</fullName>
    </submittedName>
</protein>
<name>A0AC61RW11_9FIRM</name>
<proteinExistence type="predicted"/>
<keyword evidence="2" id="KW-1185">Reference proteome</keyword>
<accession>A0AC61RW11</accession>
<gene>
    <name evidence="1" type="ORF">E5329_12090</name>
</gene>
<organism evidence="1 2">
    <name type="scientific">Petralouisia muris</name>
    <dbReference type="NCBI Taxonomy" id="3032872"/>
    <lineage>
        <taxon>Bacteria</taxon>
        <taxon>Bacillati</taxon>
        <taxon>Bacillota</taxon>
        <taxon>Clostridia</taxon>
        <taxon>Lachnospirales</taxon>
        <taxon>Lachnospiraceae</taxon>
        <taxon>Petralouisia</taxon>
    </lineage>
</organism>
<dbReference type="Proteomes" id="UP000304953">
    <property type="component" value="Unassembled WGS sequence"/>
</dbReference>
<evidence type="ECO:0000313" key="2">
    <source>
        <dbReference type="Proteomes" id="UP000304953"/>
    </source>
</evidence>
<sequence length="507" mass="58390">MEWKKLLCSDRVRNYTSSSSGDFRTEYEKDYHRIIGSASFRRLQDKTQVFPLERSDFVRTRLTHSLEVSSFAKSLGQNISRGLQQNQTDSEFLPEYQGYVCDILQCAGLLHDIGNPPFGHFGETAIRDWFRTNLPKISYKRKDGRIQFLDQILSEQMKRDFYYFEGNTQALRLVAKLHYLVDENGMNLTKALLGTIIKYPGSSLERKSTSHIKYKKMGYYYAERELFADLQESLGTGGNRHPLAFVLEAADDIAYKTADLEDAVKKGCISYEQLVAELEQAERKLEKEAEKAKQPEQKKPPERIVTVSQIESFHKMTESLKRKYERAKQRGLKEPGINAVQNWAVYVQGWMINDATDSFIRNYTAVMDGTYGTHGEDLFTGTGGEAMMDALGDIAYRYAFQIKPILKLEIAAQSVFDFLLERFVQAALYYDTGEELTEVQKKLMELLSDNYIAIYRRFAQEAEEGKGAEEEKEAEKLYLRLLLVTDYICGMTDSYAKRLYQELKGID</sequence>